<dbReference type="InterPro" id="IPR056884">
    <property type="entry name" value="NPHP3-like_N"/>
</dbReference>
<dbReference type="SUPFAM" id="SSF52540">
    <property type="entry name" value="P-loop containing nucleoside triphosphate hydrolases"/>
    <property type="match status" value="1"/>
</dbReference>
<protein>
    <recommendedName>
        <fullName evidence="3">NACHT domain-containing protein</fullName>
    </recommendedName>
</protein>
<dbReference type="PANTHER" id="PTHR10039">
    <property type="entry name" value="AMELOGENIN"/>
    <property type="match status" value="1"/>
</dbReference>
<dbReference type="Gene3D" id="3.40.50.300">
    <property type="entry name" value="P-loop containing nucleotide triphosphate hydrolases"/>
    <property type="match status" value="1"/>
</dbReference>
<keyword evidence="5" id="KW-1185">Reference proteome</keyword>
<sequence length="707" mass="79464">MESSPSANPEHPKIEVTNQTAVTPSTGSSAAGLASMFNNAHRPYITGGSFSITTNTTNVNTVNGPSLDALYKRVAPHAILNAGGRADEVRCHPGTREEVIGRIEKWRDAQDSRTPPLFWLSGPAGAGKTAIVQTIAERCNATKVPQANFFFFRTDTSRSSLSPLVATLVHQIILLYPSLRDPVASLLSTNPLVLDTVLEDQLRLLVVTPLQVIWQSAVSYHPPLLLLDGLDECESEDKHRQRQIIDAFDKVLVEHPYLFRLLVASRDESQIRAAFNGISSPLLPLYLDGKFSPENDIRSFVNDEFIRVRKTHPLAHMLDATWPLVRDIEGIVEKSSGQFIYAATVMRFIFSSSASPTLSLAMVQGAEPISVKSPFSHLDAIYTFILSRVENQEALKDILHAQLLINEYNTGVTGSVLVDILKAYNLKYNEAIVQSCLAEITSIAQYTNGNGLLFYHASFPDYLLDQSRSKSYFVDPDVFNFKLQPVLWEACRKLERSKTSPLRITALKGLLRLQQLPPGLLTTLTAKDISAAGTQFGDFGFDLVRYLEHIHSLCICDSDVTSYKRILCRWIRGRPQEYSRYFAPEGKSIGFKWPPCAQRYLAMTYIDDHVETEPAAWIDIALCAETDNDASETAMWLTDLLHRIHTRKYDNNVQGYKQLLKKWITWAAWNDILLDGMDDLPKARWYLQRSRMERWAATNLKLGSRPK</sequence>
<feature type="region of interest" description="Disordered" evidence="2">
    <location>
        <begin position="1"/>
        <end position="28"/>
    </location>
</feature>
<dbReference type="InterPro" id="IPR027417">
    <property type="entry name" value="P-loop_NTPase"/>
</dbReference>
<evidence type="ECO:0000259" key="3">
    <source>
        <dbReference type="PROSITE" id="PS50837"/>
    </source>
</evidence>
<evidence type="ECO:0000313" key="4">
    <source>
        <dbReference type="EMBL" id="KAF5309471.1"/>
    </source>
</evidence>
<name>A0A8H5AR97_9AGAR</name>
<reference evidence="4 5" key="1">
    <citation type="journal article" date="2020" name="ISME J.">
        <title>Uncovering the hidden diversity of litter-decomposition mechanisms in mushroom-forming fungi.</title>
        <authorList>
            <person name="Floudas D."/>
            <person name="Bentzer J."/>
            <person name="Ahren D."/>
            <person name="Johansson T."/>
            <person name="Persson P."/>
            <person name="Tunlid A."/>
        </authorList>
    </citation>
    <scope>NUCLEOTIDE SEQUENCE [LARGE SCALE GENOMIC DNA]</scope>
    <source>
        <strain evidence="4 5">CBS 101986</strain>
    </source>
</reference>
<organism evidence="4 5">
    <name type="scientific">Psilocybe cf. subviscida</name>
    <dbReference type="NCBI Taxonomy" id="2480587"/>
    <lineage>
        <taxon>Eukaryota</taxon>
        <taxon>Fungi</taxon>
        <taxon>Dikarya</taxon>
        <taxon>Basidiomycota</taxon>
        <taxon>Agaricomycotina</taxon>
        <taxon>Agaricomycetes</taxon>
        <taxon>Agaricomycetidae</taxon>
        <taxon>Agaricales</taxon>
        <taxon>Agaricineae</taxon>
        <taxon>Strophariaceae</taxon>
        <taxon>Psilocybe</taxon>
    </lineage>
</organism>
<accession>A0A8H5AR97</accession>
<dbReference type="EMBL" id="JAACJJ010000059">
    <property type="protein sequence ID" value="KAF5309471.1"/>
    <property type="molecule type" value="Genomic_DNA"/>
</dbReference>
<evidence type="ECO:0000256" key="1">
    <source>
        <dbReference type="ARBA" id="ARBA00022737"/>
    </source>
</evidence>
<dbReference type="AlphaFoldDB" id="A0A8H5AR97"/>
<evidence type="ECO:0000313" key="5">
    <source>
        <dbReference type="Proteomes" id="UP000567179"/>
    </source>
</evidence>
<feature type="compositionally biased region" description="Polar residues" evidence="2">
    <location>
        <begin position="16"/>
        <end position="28"/>
    </location>
</feature>
<dbReference type="PROSITE" id="PS50837">
    <property type="entry name" value="NACHT"/>
    <property type="match status" value="1"/>
</dbReference>
<feature type="domain" description="NACHT" evidence="3">
    <location>
        <begin position="116"/>
        <end position="266"/>
    </location>
</feature>
<evidence type="ECO:0000256" key="2">
    <source>
        <dbReference type="SAM" id="MobiDB-lite"/>
    </source>
</evidence>
<dbReference type="InterPro" id="IPR007111">
    <property type="entry name" value="NACHT_NTPase"/>
</dbReference>
<dbReference type="Proteomes" id="UP000567179">
    <property type="component" value="Unassembled WGS sequence"/>
</dbReference>
<gene>
    <name evidence="4" type="ORF">D9619_012441</name>
</gene>
<dbReference type="Pfam" id="PF24883">
    <property type="entry name" value="NPHP3_N"/>
    <property type="match status" value="1"/>
</dbReference>
<dbReference type="OrthoDB" id="5967843at2759"/>
<keyword evidence="1" id="KW-0677">Repeat</keyword>
<proteinExistence type="predicted"/>
<comment type="caution">
    <text evidence="4">The sequence shown here is derived from an EMBL/GenBank/DDBJ whole genome shotgun (WGS) entry which is preliminary data.</text>
</comment>